<dbReference type="AlphaFoldDB" id="A0A835ITX1"/>
<protein>
    <recommendedName>
        <fullName evidence="1">WIT1/2 N-terminal helical bundle domain-containing protein</fullName>
    </recommendedName>
</protein>
<accession>A0A835ITX1</accession>
<evidence type="ECO:0000313" key="3">
    <source>
        <dbReference type="Proteomes" id="UP000631114"/>
    </source>
</evidence>
<dbReference type="Proteomes" id="UP000631114">
    <property type="component" value="Unassembled WGS sequence"/>
</dbReference>
<proteinExistence type="predicted"/>
<dbReference type="Pfam" id="PF26581">
    <property type="entry name" value="WIT1_2_N"/>
    <property type="match status" value="1"/>
</dbReference>
<dbReference type="InterPro" id="IPR039976">
    <property type="entry name" value="WIT1/WIT2"/>
</dbReference>
<dbReference type="PANTHER" id="PTHR35705">
    <property type="entry name" value="WPP DOMAIN-INTERACTING TAIL-ANCHORED PROTEIN 1"/>
    <property type="match status" value="1"/>
</dbReference>
<feature type="domain" description="WIT1/2 N-terminal helical bundle" evidence="1">
    <location>
        <begin position="28"/>
        <end position="129"/>
    </location>
</feature>
<dbReference type="EMBL" id="JADFTS010000001">
    <property type="protein sequence ID" value="KAF9623571.1"/>
    <property type="molecule type" value="Genomic_DNA"/>
</dbReference>
<evidence type="ECO:0000259" key="1">
    <source>
        <dbReference type="Pfam" id="PF26581"/>
    </source>
</evidence>
<sequence>MAMVMLSAANDDIKIGEPDALPDNICLNELLTHVELDVAYCSEKLLNFENLLLQVFSRENEYESLLATENNVILEESVDKGLEFDFLYGILDSELRELDNFMGSMQTEIADARQKNSFVETIKKLLMRLKKNCGILKKL</sequence>
<reference evidence="2 3" key="1">
    <citation type="submission" date="2020-10" db="EMBL/GenBank/DDBJ databases">
        <title>The Coptis chinensis genome and diversification of protoberbering-type alkaloids.</title>
        <authorList>
            <person name="Wang B."/>
            <person name="Shu S."/>
            <person name="Song C."/>
            <person name="Liu Y."/>
        </authorList>
    </citation>
    <scope>NUCLEOTIDE SEQUENCE [LARGE SCALE GENOMIC DNA]</scope>
    <source>
        <strain evidence="2">HL-2020</strain>
        <tissue evidence="2">Leaf</tissue>
    </source>
</reference>
<dbReference type="OrthoDB" id="1740494at2759"/>
<keyword evidence="3" id="KW-1185">Reference proteome</keyword>
<name>A0A835ITX1_9MAGN</name>
<dbReference type="InterPro" id="IPR058610">
    <property type="entry name" value="WIT1_2_N"/>
</dbReference>
<evidence type="ECO:0000313" key="2">
    <source>
        <dbReference type="EMBL" id="KAF9623571.1"/>
    </source>
</evidence>
<comment type="caution">
    <text evidence="2">The sequence shown here is derived from an EMBL/GenBank/DDBJ whole genome shotgun (WGS) entry which is preliminary data.</text>
</comment>
<organism evidence="2 3">
    <name type="scientific">Coptis chinensis</name>
    <dbReference type="NCBI Taxonomy" id="261450"/>
    <lineage>
        <taxon>Eukaryota</taxon>
        <taxon>Viridiplantae</taxon>
        <taxon>Streptophyta</taxon>
        <taxon>Embryophyta</taxon>
        <taxon>Tracheophyta</taxon>
        <taxon>Spermatophyta</taxon>
        <taxon>Magnoliopsida</taxon>
        <taxon>Ranunculales</taxon>
        <taxon>Ranunculaceae</taxon>
        <taxon>Coptidoideae</taxon>
        <taxon>Coptis</taxon>
    </lineage>
</organism>
<gene>
    <name evidence="2" type="ORF">IFM89_003361</name>
</gene>